<dbReference type="Gene3D" id="1.10.510.10">
    <property type="entry name" value="Transferase(Phosphotransferase) domain 1"/>
    <property type="match status" value="1"/>
</dbReference>
<keyword evidence="5" id="KW-1185">Reference proteome</keyword>
<evidence type="ECO:0000313" key="5">
    <source>
        <dbReference type="Proteomes" id="UP000492821"/>
    </source>
</evidence>
<feature type="compositionally biased region" description="Basic residues" evidence="3">
    <location>
        <begin position="59"/>
        <end position="72"/>
    </location>
</feature>
<dbReference type="GO" id="GO:0004672">
    <property type="term" value="F:protein kinase activity"/>
    <property type="evidence" value="ECO:0007669"/>
    <property type="project" value="InterPro"/>
</dbReference>
<dbReference type="Pfam" id="PF07714">
    <property type="entry name" value="PK_Tyr_Ser-Thr"/>
    <property type="match status" value="1"/>
</dbReference>
<evidence type="ECO:0000256" key="1">
    <source>
        <dbReference type="ARBA" id="ARBA00022741"/>
    </source>
</evidence>
<name>A0A7E4WCS4_PANRE</name>
<dbReference type="InterPro" id="IPR001245">
    <property type="entry name" value="Ser-Thr/Tyr_kinase_cat_dom"/>
</dbReference>
<organism evidence="5 6">
    <name type="scientific">Panagrellus redivivus</name>
    <name type="common">Microworm</name>
    <dbReference type="NCBI Taxonomy" id="6233"/>
    <lineage>
        <taxon>Eukaryota</taxon>
        <taxon>Metazoa</taxon>
        <taxon>Ecdysozoa</taxon>
        <taxon>Nematoda</taxon>
        <taxon>Chromadorea</taxon>
        <taxon>Rhabditida</taxon>
        <taxon>Tylenchina</taxon>
        <taxon>Panagrolaimomorpha</taxon>
        <taxon>Panagrolaimoidea</taxon>
        <taxon>Panagrolaimidae</taxon>
        <taxon>Panagrellus</taxon>
    </lineage>
</organism>
<dbReference type="PROSITE" id="PS50011">
    <property type="entry name" value="PROTEIN_KINASE_DOM"/>
    <property type="match status" value="1"/>
</dbReference>
<reference evidence="6" key="2">
    <citation type="submission" date="2020-10" db="UniProtKB">
        <authorList>
            <consortium name="WormBaseParasite"/>
        </authorList>
    </citation>
    <scope>IDENTIFICATION</scope>
</reference>
<evidence type="ECO:0000259" key="4">
    <source>
        <dbReference type="PROSITE" id="PS50011"/>
    </source>
</evidence>
<dbReference type="GO" id="GO:0005524">
    <property type="term" value="F:ATP binding"/>
    <property type="evidence" value="ECO:0007669"/>
    <property type="project" value="UniProtKB-KW"/>
</dbReference>
<feature type="compositionally biased region" description="Basic and acidic residues" evidence="3">
    <location>
        <begin position="78"/>
        <end position="94"/>
    </location>
</feature>
<evidence type="ECO:0000313" key="6">
    <source>
        <dbReference type="WBParaSite" id="Pan_g982.t1"/>
    </source>
</evidence>
<dbReference type="InterPro" id="IPR000719">
    <property type="entry name" value="Prot_kinase_dom"/>
</dbReference>
<keyword evidence="2" id="KW-0067">ATP-binding</keyword>
<protein>
    <submittedName>
        <fullName evidence="6">Protein kinase domain-containing protein</fullName>
    </submittedName>
</protein>
<dbReference type="AlphaFoldDB" id="A0A7E4WCS4"/>
<dbReference type="SUPFAM" id="SSF56112">
    <property type="entry name" value="Protein kinase-like (PK-like)"/>
    <property type="match status" value="1"/>
</dbReference>
<dbReference type="PANTHER" id="PTHR24418">
    <property type="entry name" value="TYROSINE-PROTEIN KINASE"/>
    <property type="match status" value="1"/>
</dbReference>
<accession>A0A7E4WCS4</accession>
<dbReference type="InterPro" id="IPR050198">
    <property type="entry name" value="Non-receptor_tyrosine_kinases"/>
</dbReference>
<dbReference type="WBParaSite" id="Pan_g982.t1">
    <property type="protein sequence ID" value="Pan_g982.t1"/>
    <property type="gene ID" value="Pan_g982"/>
</dbReference>
<evidence type="ECO:0000256" key="3">
    <source>
        <dbReference type="SAM" id="MobiDB-lite"/>
    </source>
</evidence>
<dbReference type="InterPro" id="IPR011009">
    <property type="entry name" value="Kinase-like_dom_sf"/>
</dbReference>
<feature type="domain" description="Protein kinase" evidence="4">
    <location>
        <begin position="320"/>
        <end position="608"/>
    </location>
</feature>
<feature type="region of interest" description="Disordered" evidence="3">
    <location>
        <begin position="1"/>
        <end position="97"/>
    </location>
</feature>
<feature type="compositionally biased region" description="Basic and acidic residues" evidence="3">
    <location>
        <begin position="40"/>
        <end position="58"/>
    </location>
</feature>
<sequence length="620" mass="71557">MAGSKDPLGQSAKRSKKKSEKNDELGTSQSRKTRKKKAPEKKSPNKEPEKPAENLERSTKKKKTPSHSRASNRQRAPSARERKKNTPEDVEKKQIKSASPKLETDFKVIEAINVKKLRKSDKTVEDIEDDTKKALLANPKSIREGTKKCVHMWPTPADLEKLKDTPKPWSIPHQRQTQNLEYFLGRMPQWYIEEKFLKHPGDFTISRDAYNKYILSVKTKEPGNPCAHFVIEFAETQLVRNDRNYYHRIVGTVPQSNTVQGLINKYRGSTVGDGEETNMLKQNTKRDAELLIPILPCQSCIYSRQEYNYHYVFVRNPKDVTTKEVFSKGDGYKLFRGTRSIRLPTVTESVIVRDVVIKEFDAQTVETLEIIFREMHIVQTIRFKIGLNTVVNIEGIVTVQKPFHVCYKLCSEGCLLQYLEKHDDDLKKKDKTGILTELACTMYQVHKLGYIHCDLCAKNIFVDIKKPTAKTSKEAAEPKKPRYYIGGWSHAIMEKTKKFELDKHSKLSYRYLAPEVFKDKELNESTDVYAFGLMIYETFTRKKPFHDVEDKDIKKHLEENPEDRPSLPDSISKSIQDLITECVDADPEKRPKMVDVWRKLRDIGDPGVSSAIKQTQQDTK</sequence>
<dbReference type="Proteomes" id="UP000492821">
    <property type="component" value="Unassembled WGS sequence"/>
</dbReference>
<reference evidence="5" key="1">
    <citation type="journal article" date="2013" name="Genetics">
        <title>The draft genome and transcriptome of Panagrellus redivivus are shaped by the harsh demands of a free-living lifestyle.</title>
        <authorList>
            <person name="Srinivasan J."/>
            <person name="Dillman A.R."/>
            <person name="Macchietto M.G."/>
            <person name="Heikkinen L."/>
            <person name="Lakso M."/>
            <person name="Fracchia K.M."/>
            <person name="Antoshechkin I."/>
            <person name="Mortazavi A."/>
            <person name="Wong G."/>
            <person name="Sternberg P.W."/>
        </authorList>
    </citation>
    <scope>NUCLEOTIDE SEQUENCE [LARGE SCALE GENOMIC DNA]</scope>
    <source>
        <strain evidence="5">MT8872</strain>
    </source>
</reference>
<dbReference type="InterPro" id="IPR008266">
    <property type="entry name" value="Tyr_kinase_AS"/>
</dbReference>
<proteinExistence type="predicted"/>
<evidence type="ECO:0000256" key="2">
    <source>
        <dbReference type="ARBA" id="ARBA00022840"/>
    </source>
</evidence>
<dbReference type="PROSITE" id="PS00109">
    <property type="entry name" value="PROTEIN_KINASE_TYR"/>
    <property type="match status" value="1"/>
</dbReference>
<keyword evidence="1" id="KW-0547">Nucleotide-binding</keyword>